<dbReference type="OrthoDB" id="5769663at2"/>
<dbReference type="RefSeq" id="WP_093327354.1">
    <property type="nucleotide sequence ID" value="NZ_AP027363.1"/>
</dbReference>
<dbReference type="AlphaFoldDB" id="A0A1H9ZIH5"/>
<organism evidence="1 2">
    <name type="scientific">Thalassotalea agarivorans</name>
    <name type="common">Thalassomonas agarivorans</name>
    <dbReference type="NCBI Taxonomy" id="349064"/>
    <lineage>
        <taxon>Bacteria</taxon>
        <taxon>Pseudomonadati</taxon>
        <taxon>Pseudomonadota</taxon>
        <taxon>Gammaproteobacteria</taxon>
        <taxon>Alteromonadales</taxon>
        <taxon>Colwelliaceae</taxon>
        <taxon>Thalassotalea</taxon>
    </lineage>
</organism>
<protein>
    <submittedName>
        <fullName evidence="1">Uncharacterized protein</fullName>
    </submittedName>
</protein>
<accession>A0A1H9ZIH5</accession>
<evidence type="ECO:0000313" key="2">
    <source>
        <dbReference type="Proteomes" id="UP000199308"/>
    </source>
</evidence>
<proteinExistence type="predicted"/>
<dbReference type="Proteomes" id="UP000199308">
    <property type="component" value="Unassembled WGS sequence"/>
</dbReference>
<keyword evidence="2" id="KW-1185">Reference proteome</keyword>
<dbReference type="EMBL" id="FOHK01000002">
    <property type="protein sequence ID" value="SES81304.1"/>
    <property type="molecule type" value="Genomic_DNA"/>
</dbReference>
<gene>
    <name evidence="1" type="ORF">SAMN05660429_00459</name>
</gene>
<dbReference type="STRING" id="349064.SAMN05660429_00459"/>
<evidence type="ECO:0000313" key="1">
    <source>
        <dbReference type="EMBL" id="SES81304.1"/>
    </source>
</evidence>
<sequence>MIVKPQGWVILKFSTPADTFYKIFSSWRGGYLDGDSWRLSSGSDKPPTLSECRNYWVWEQVSGSCYHLSINGEDGCSHFTAQVLGNILIQSGENDVSIERVKLTSILN</sequence>
<reference evidence="1 2" key="1">
    <citation type="submission" date="2016-10" db="EMBL/GenBank/DDBJ databases">
        <authorList>
            <person name="de Groot N.N."/>
        </authorList>
    </citation>
    <scope>NUCLEOTIDE SEQUENCE [LARGE SCALE GENOMIC DNA]</scope>
    <source>
        <strain evidence="1 2">DSM 19706</strain>
    </source>
</reference>
<name>A0A1H9ZIH5_THASX</name>